<dbReference type="Proteomes" id="UP000306229">
    <property type="component" value="Chromosome"/>
</dbReference>
<dbReference type="SUPFAM" id="SSF81593">
    <property type="entry name" value="Nucleotidyltransferase substrate binding subunit/domain"/>
    <property type="match status" value="1"/>
</dbReference>
<dbReference type="AlphaFoldDB" id="A0A5B7TYL0"/>
<evidence type="ECO:0000313" key="2">
    <source>
        <dbReference type="EMBL" id="QCX39877.1"/>
    </source>
</evidence>
<evidence type="ECO:0000313" key="3">
    <source>
        <dbReference type="Proteomes" id="UP000306229"/>
    </source>
</evidence>
<dbReference type="OrthoDB" id="1446962at2"/>
<sequence>MKTKIMNFNRVESSKTIKKIVSEIVKGMNVNHIYLTLGEKNTPFKYQFTVIIEDMAKRFKESTKAVLDACIDEYPDCYAKFFTLHYIQNETNNGNTFFLNHCLENRLVYCHNSYDKNWLFNKIDFSKVLKTARLNFIKRKSKILAFKKGADLFLKQEDYGQAVFMLHQAIEQSYITAEYFLMGTSFTGHLISDHQMFVGKVNPVFGNIFPKENKRQINLLNKLNKAYSKSRYTLNYKISKKQVQKIYKRANVLIEFLEDKFESELNACKENIKLYDSSLVEKEIKPINMEEKEVDEPSVLQQIKELSEDGFELLRPIGGIRKGYYLKYVHIYSYAHLFSILESSINVCILALEGRVDMTLDIRNKESDVINVLEFAKNLIPLEEANYLDEMRRLMLPEEKNSNSIASKKQNHLAH</sequence>
<feature type="domain" description="HEPN" evidence="1">
    <location>
        <begin position="140"/>
        <end position="253"/>
    </location>
</feature>
<evidence type="ECO:0000259" key="1">
    <source>
        <dbReference type="PROSITE" id="PS50910"/>
    </source>
</evidence>
<dbReference type="InterPro" id="IPR007842">
    <property type="entry name" value="HEPN_dom"/>
</dbReference>
<dbReference type="EMBL" id="CP040749">
    <property type="protein sequence ID" value="QCX39877.1"/>
    <property type="molecule type" value="Genomic_DNA"/>
</dbReference>
<dbReference type="KEGG" id="fbe:FF125_16060"/>
<gene>
    <name evidence="2" type="ORF">FF125_16060</name>
</gene>
<dbReference type="PROSITE" id="PS50910">
    <property type="entry name" value="HEPN"/>
    <property type="match status" value="1"/>
</dbReference>
<accession>A0A5B7TYL0</accession>
<reference evidence="2 3" key="1">
    <citation type="submission" date="2019-05" db="EMBL/GenBank/DDBJ databases">
        <title>Algicella ahnfeltiae gen. nov., sp. nov., a novel marine bacterium of the family Flavobacteriaceae isolated from a red alga.</title>
        <authorList>
            <person name="Nedashkovskaya O.I."/>
            <person name="Kukhlevskiy A.D."/>
            <person name="Kim S.-G."/>
            <person name="Zhukova N.V."/>
            <person name="Mikhailov V.V."/>
        </authorList>
    </citation>
    <scope>NUCLEOTIDE SEQUENCE [LARGE SCALE GENOMIC DNA]</scope>
    <source>
        <strain evidence="2 3">10Alg115</strain>
    </source>
</reference>
<name>A0A5B7TYL0_9FLAO</name>
<dbReference type="Gene3D" id="1.20.120.330">
    <property type="entry name" value="Nucleotidyltransferases domain 2"/>
    <property type="match status" value="1"/>
</dbReference>
<protein>
    <submittedName>
        <fullName evidence="2">HEPN domain-containing protein</fullName>
    </submittedName>
</protein>
<proteinExistence type="predicted"/>
<dbReference type="RefSeq" id="WP_138950751.1">
    <property type="nucleotide sequence ID" value="NZ_CP040749.1"/>
</dbReference>
<dbReference type="SMART" id="SM00748">
    <property type="entry name" value="HEPN"/>
    <property type="match status" value="1"/>
</dbReference>
<organism evidence="2 3">
    <name type="scientific">Aureibaculum algae</name>
    <dbReference type="NCBI Taxonomy" id="2584122"/>
    <lineage>
        <taxon>Bacteria</taxon>
        <taxon>Pseudomonadati</taxon>
        <taxon>Bacteroidota</taxon>
        <taxon>Flavobacteriia</taxon>
        <taxon>Flavobacteriales</taxon>
        <taxon>Flavobacteriaceae</taxon>
        <taxon>Aureibaculum</taxon>
    </lineage>
</organism>
<dbReference type="Pfam" id="PF05168">
    <property type="entry name" value="HEPN"/>
    <property type="match status" value="1"/>
</dbReference>
<keyword evidence="3" id="KW-1185">Reference proteome</keyword>